<protein>
    <recommendedName>
        <fullName evidence="4">Membrane protein YfhO</fullName>
    </recommendedName>
</protein>
<name>A0A934RC55_9BACT</name>
<feature type="transmembrane region" description="Helical" evidence="1">
    <location>
        <begin position="12"/>
        <end position="31"/>
    </location>
</feature>
<evidence type="ECO:0008006" key="4">
    <source>
        <dbReference type="Google" id="ProtNLM"/>
    </source>
</evidence>
<feature type="transmembrane region" description="Helical" evidence="1">
    <location>
        <begin position="342"/>
        <end position="360"/>
    </location>
</feature>
<feature type="transmembrane region" description="Helical" evidence="1">
    <location>
        <begin position="761"/>
        <end position="782"/>
    </location>
</feature>
<comment type="caution">
    <text evidence="2">The sequence shown here is derived from an EMBL/GenBank/DDBJ whole genome shotgun (WGS) entry which is preliminary data.</text>
</comment>
<keyword evidence="3" id="KW-1185">Reference proteome</keyword>
<dbReference type="AlphaFoldDB" id="A0A934RC55"/>
<organism evidence="2 3">
    <name type="scientific">Haloferula rosea</name>
    <dbReference type="NCBI Taxonomy" id="490093"/>
    <lineage>
        <taxon>Bacteria</taxon>
        <taxon>Pseudomonadati</taxon>
        <taxon>Verrucomicrobiota</taxon>
        <taxon>Verrucomicrobiia</taxon>
        <taxon>Verrucomicrobiales</taxon>
        <taxon>Verrucomicrobiaceae</taxon>
        <taxon>Haloferula</taxon>
    </lineage>
</organism>
<feature type="transmembrane region" description="Helical" evidence="1">
    <location>
        <begin position="210"/>
        <end position="235"/>
    </location>
</feature>
<keyword evidence="1" id="KW-0472">Membrane</keyword>
<accession>A0A934RC55</accession>
<feature type="transmembrane region" description="Helical" evidence="1">
    <location>
        <begin position="491"/>
        <end position="508"/>
    </location>
</feature>
<feature type="transmembrane region" description="Helical" evidence="1">
    <location>
        <begin position="520"/>
        <end position="540"/>
    </location>
</feature>
<feature type="transmembrane region" description="Helical" evidence="1">
    <location>
        <begin position="256"/>
        <end position="276"/>
    </location>
</feature>
<sequence length="798" mass="88353">MMETTKTKGGHPALQTGVCLAICLAVVLAWFSPWWAGGKVMAPLDLANEMMQPWRGDGEPGVAKNHFVADNITVLLEYRIFAAESYKNEGWVGWSDLTYGGTALYADTMALFDDWTMQLHRWFDFWTAWHLGLMGQVLIAAFGMVLLLRGRGTNTLWSVAGGLIYAANSQFVTWINHRFALGPFCWAPLIIWSIDQYRAGKRWSWGVVPVFIALAFLGGTLQHVAIVALAVVVCWGSEAWEGWKVSRRNWVNQVSLLGRYAVWGLLGSGLAALMLIPCTDALMTSNELGLHTGLHGHADDSIYPQGLLQPLFNLAAYPFQVFPSVLGRCDSMDVLKLFKSNLFFVAYIGFLPTLIGFLAIGRRQTGTLERSLILVGLLLPLTPAVRFLYQRLFLLFLLGATMAFAGYMSRSSDEARRRLCVVAAWTSGVLAAGWLIGSAGMAWFGGDFLASLQDRVMAIGGDSSFGGAHAWMEMRVSNFIGDLFIWSPQQWVPLTLLALGLWGLGWTASKSLGRRRTGSVMLFSAILLEVTCFATRWITWSDPGEYPLFPVTPEVAALREHVDRDGRVTVLIHPTEHMSRTPFLPNTLSPYGIEAITGYGSVVPDGMILPNETPGDAKKLGRFGVSHLLTWPGNPDVPLEWREVWSSPSMELYANTLALPRYVAFRTDSQKDGFLAGEGRSFLPVRETSGKQNTRELEVPAGSKWVRIAENQAEGWEYRSSETSSWRPVLRAEDASMLMELEPKVAGMTVRMRYRPPLRLLGLKITGGSIMLMLLGTLWVVLRGRVGVCPSRPIPSVT</sequence>
<reference evidence="2" key="1">
    <citation type="submission" date="2021-01" db="EMBL/GenBank/DDBJ databases">
        <title>Modified the classification status of verrucomicrobia.</title>
        <authorList>
            <person name="Feng X."/>
        </authorList>
    </citation>
    <scope>NUCLEOTIDE SEQUENCE</scope>
    <source>
        <strain evidence="2">KCTC 22201</strain>
    </source>
</reference>
<gene>
    <name evidence="2" type="ORF">JIN81_12435</name>
</gene>
<keyword evidence="1" id="KW-1133">Transmembrane helix</keyword>
<feature type="transmembrane region" description="Helical" evidence="1">
    <location>
        <begin position="367"/>
        <end position="385"/>
    </location>
</feature>
<evidence type="ECO:0000313" key="3">
    <source>
        <dbReference type="Proteomes" id="UP000658278"/>
    </source>
</evidence>
<evidence type="ECO:0000313" key="2">
    <source>
        <dbReference type="EMBL" id="MBK1827830.1"/>
    </source>
</evidence>
<keyword evidence="1" id="KW-0812">Transmembrane</keyword>
<dbReference type="RefSeq" id="WP_200280003.1">
    <property type="nucleotide sequence ID" value="NZ_JAENII010000009.1"/>
</dbReference>
<evidence type="ECO:0000256" key="1">
    <source>
        <dbReference type="SAM" id="Phobius"/>
    </source>
</evidence>
<feature type="transmembrane region" description="Helical" evidence="1">
    <location>
        <begin position="420"/>
        <end position="444"/>
    </location>
</feature>
<feature type="transmembrane region" description="Helical" evidence="1">
    <location>
        <begin position="391"/>
        <end position="408"/>
    </location>
</feature>
<dbReference type="Proteomes" id="UP000658278">
    <property type="component" value="Unassembled WGS sequence"/>
</dbReference>
<feature type="transmembrane region" description="Helical" evidence="1">
    <location>
        <begin position="155"/>
        <end position="175"/>
    </location>
</feature>
<proteinExistence type="predicted"/>
<feature type="transmembrane region" description="Helical" evidence="1">
    <location>
        <begin position="127"/>
        <end position="148"/>
    </location>
</feature>
<dbReference type="EMBL" id="JAENII010000009">
    <property type="protein sequence ID" value="MBK1827830.1"/>
    <property type="molecule type" value="Genomic_DNA"/>
</dbReference>